<dbReference type="Pfam" id="PF00106">
    <property type="entry name" value="adh_short"/>
    <property type="match status" value="1"/>
</dbReference>
<evidence type="ECO:0000256" key="1">
    <source>
        <dbReference type="ARBA" id="ARBA00006484"/>
    </source>
</evidence>
<accession>A0A2M9XDP4</accession>
<keyword evidence="2" id="KW-0560">Oxidoreductase</keyword>
<evidence type="ECO:0000256" key="3">
    <source>
        <dbReference type="RuleBase" id="RU000363"/>
    </source>
</evidence>
<dbReference type="PANTHER" id="PTHR44196:SF2">
    <property type="entry name" value="SHORT-CHAIN DEHYDROGENASE-RELATED"/>
    <property type="match status" value="1"/>
</dbReference>
<dbReference type="PRINTS" id="PR00081">
    <property type="entry name" value="GDHRDH"/>
</dbReference>
<dbReference type="InterPro" id="IPR036291">
    <property type="entry name" value="NAD(P)-bd_dom_sf"/>
</dbReference>
<proteinExistence type="inferred from homology"/>
<sequence length="246" mass="26701">MKALVTGASEGIGREFAKQLAAKGYKITAVARNEVRLKQLIDELGKGHTFIVADLSDPKSTAKIQKELENNHYDLLINNAGFGVYGPFDKADLPRLQAMTRLNIDSLVSLSYSFLKNSQSGDSLMNISSTLGLVPMPSSGVYSATKAFVTSFSESLWYEQRKRGVYVMGLCPGVTVSNFFERAGGDPKDFPKAIAQSAETLVEYALAALKKRSSPTVVSGLPNKVLVKVSKLIGRKATVKLMGKMR</sequence>
<dbReference type="InterPro" id="IPR002347">
    <property type="entry name" value="SDR_fam"/>
</dbReference>
<dbReference type="AlphaFoldDB" id="A0A2M9XDP4"/>
<dbReference type="RefSeq" id="WP_100706453.1">
    <property type="nucleotide sequence ID" value="NZ_NPDL01000001.1"/>
</dbReference>
<comment type="similarity">
    <text evidence="1 3">Belongs to the short-chain dehydrogenases/reductases (SDR) family.</text>
</comment>
<dbReference type="OrthoDB" id="9808814at2"/>
<gene>
    <name evidence="4" type="ORF">CH357_09245</name>
</gene>
<dbReference type="EMBL" id="NPDN01000004">
    <property type="protein sequence ID" value="PJZ25813.1"/>
    <property type="molecule type" value="Genomic_DNA"/>
</dbReference>
<evidence type="ECO:0000313" key="5">
    <source>
        <dbReference type="Proteomes" id="UP000232196"/>
    </source>
</evidence>
<dbReference type="Proteomes" id="UP000232196">
    <property type="component" value="Unassembled WGS sequence"/>
</dbReference>
<dbReference type="PRINTS" id="PR00080">
    <property type="entry name" value="SDRFAMILY"/>
</dbReference>
<keyword evidence="5" id="KW-1185">Reference proteome</keyword>
<dbReference type="PANTHER" id="PTHR44196">
    <property type="entry name" value="DEHYDROGENASE/REDUCTASE SDR FAMILY MEMBER 7B"/>
    <property type="match status" value="1"/>
</dbReference>
<dbReference type="SUPFAM" id="SSF51735">
    <property type="entry name" value="NAD(P)-binding Rossmann-fold domains"/>
    <property type="match status" value="1"/>
</dbReference>
<name>A0A2M9XDP4_9LEPT</name>
<evidence type="ECO:0000313" key="4">
    <source>
        <dbReference type="EMBL" id="PJZ25813.1"/>
    </source>
</evidence>
<dbReference type="GO" id="GO:0016020">
    <property type="term" value="C:membrane"/>
    <property type="evidence" value="ECO:0007669"/>
    <property type="project" value="TreeGrafter"/>
</dbReference>
<dbReference type="Gene3D" id="3.40.50.720">
    <property type="entry name" value="NAD(P)-binding Rossmann-like Domain"/>
    <property type="match status" value="1"/>
</dbReference>
<dbReference type="PIRSF" id="PIRSF000126">
    <property type="entry name" value="11-beta-HSD1"/>
    <property type="match status" value="1"/>
</dbReference>
<reference evidence="4 5" key="1">
    <citation type="submission" date="2017-07" db="EMBL/GenBank/DDBJ databases">
        <title>Leptospira spp. isolated from tropical soils.</title>
        <authorList>
            <person name="Thibeaux R."/>
            <person name="Iraola G."/>
            <person name="Ferres I."/>
            <person name="Bierque E."/>
            <person name="Girault D."/>
            <person name="Soupe-Gilbert M.-E."/>
            <person name="Picardeau M."/>
            <person name="Goarant C."/>
        </authorList>
    </citation>
    <scope>NUCLEOTIDE SEQUENCE [LARGE SCALE GENOMIC DNA]</scope>
    <source>
        <strain evidence="4 5">MCA1-C-A1</strain>
    </source>
</reference>
<comment type="caution">
    <text evidence="4">The sequence shown here is derived from an EMBL/GenBank/DDBJ whole genome shotgun (WGS) entry which is preliminary data.</text>
</comment>
<dbReference type="GO" id="GO:0016491">
    <property type="term" value="F:oxidoreductase activity"/>
    <property type="evidence" value="ECO:0007669"/>
    <property type="project" value="UniProtKB-KW"/>
</dbReference>
<organism evidence="4 5">
    <name type="scientific">Leptospira hartskeerlii</name>
    <dbReference type="NCBI Taxonomy" id="2023177"/>
    <lineage>
        <taxon>Bacteria</taxon>
        <taxon>Pseudomonadati</taxon>
        <taxon>Spirochaetota</taxon>
        <taxon>Spirochaetia</taxon>
        <taxon>Leptospirales</taxon>
        <taxon>Leptospiraceae</taxon>
        <taxon>Leptospira</taxon>
    </lineage>
</organism>
<evidence type="ECO:0000256" key="2">
    <source>
        <dbReference type="ARBA" id="ARBA00023002"/>
    </source>
</evidence>
<protein>
    <submittedName>
        <fullName evidence="4">Oxidoreductase</fullName>
    </submittedName>
</protein>